<gene>
    <name evidence="2" type="ORF">Cfor_08948</name>
</gene>
<organism evidence="2 3">
    <name type="scientific">Coptotermes formosanus</name>
    <name type="common">Formosan subterranean termite</name>
    <dbReference type="NCBI Taxonomy" id="36987"/>
    <lineage>
        <taxon>Eukaryota</taxon>
        <taxon>Metazoa</taxon>
        <taxon>Ecdysozoa</taxon>
        <taxon>Arthropoda</taxon>
        <taxon>Hexapoda</taxon>
        <taxon>Insecta</taxon>
        <taxon>Pterygota</taxon>
        <taxon>Neoptera</taxon>
        <taxon>Polyneoptera</taxon>
        <taxon>Dictyoptera</taxon>
        <taxon>Blattodea</taxon>
        <taxon>Blattoidea</taxon>
        <taxon>Termitoidae</taxon>
        <taxon>Rhinotermitidae</taxon>
        <taxon>Coptotermes</taxon>
    </lineage>
</organism>
<dbReference type="EMBL" id="BLKM01000477">
    <property type="protein sequence ID" value="GFG34324.1"/>
    <property type="molecule type" value="Genomic_DNA"/>
</dbReference>
<dbReference type="Proteomes" id="UP000502823">
    <property type="component" value="Unassembled WGS sequence"/>
</dbReference>
<feature type="region of interest" description="Disordered" evidence="1">
    <location>
        <begin position="163"/>
        <end position="218"/>
    </location>
</feature>
<dbReference type="AlphaFoldDB" id="A0A6L2PPY1"/>
<evidence type="ECO:0000313" key="2">
    <source>
        <dbReference type="EMBL" id="GFG34324.1"/>
    </source>
</evidence>
<keyword evidence="3" id="KW-1185">Reference proteome</keyword>
<sequence>MGKRRDMATIQLEQLRQFDHAVFGHMVIARQSTAQIKEASMFVEKPVPGKRKLEKAKSDKAVVLQKQSVYQKSRSFISEIQEQKHRTTNHLKCNENHLKDGQNVRNTLNRNWHSAEFPTMAEQRKVAGDCLGRTPDPLTIPASVNGQRSFHFSVSKNSSLAPSVSRESVSDGYRHLQPSKRKSLPFHGSLSLSRESSIEEETEVNDDSISSVNCKEPKNECEKGSRLHVCQLVDELLLDIYGKWYGNGPGLSFGRRRHSANSSAQESDCCSTSGASMSCKFQTPHSVKGTNDSLQQSRLRNKSVPELQALLATLRSDVHYAGSLLVRELKRRDALVSRREKQNDMITAFLQAVSEKR</sequence>
<proteinExistence type="predicted"/>
<dbReference type="InParanoid" id="A0A6L2PPY1"/>
<name>A0A6L2PPY1_COPFO</name>
<dbReference type="OrthoDB" id="7692121at2759"/>
<evidence type="ECO:0000313" key="3">
    <source>
        <dbReference type="Proteomes" id="UP000502823"/>
    </source>
</evidence>
<evidence type="ECO:0000256" key="1">
    <source>
        <dbReference type="SAM" id="MobiDB-lite"/>
    </source>
</evidence>
<protein>
    <submittedName>
        <fullName evidence="2">Uncharacterized protein</fullName>
    </submittedName>
</protein>
<reference evidence="3" key="1">
    <citation type="submission" date="2020-01" db="EMBL/GenBank/DDBJ databases">
        <title>Draft genome sequence of the Termite Coptotermes fromosanus.</title>
        <authorList>
            <person name="Itakura S."/>
            <person name="Yosikawa Y."/>
            <person name="Umezawa K."/>
        </authorList>
    </citation>
    <scope>NUCLEOTIDE SEQUENCE [LARGE SCALE GENOMIC DNA]</scope>
</reference>
<accession>A0A6L2PPY1</accession>
<comment type="caution">
    <text evidence="2">The sequence shown here is derived from an EMBL/GenBank/DDBJ whole genome shotgun (WGS) entry which is preliminary data.</text>
</comment>
<feature type="non-terminal residue" evidence="2">
    <location>
        <position position="357"/>
    </location>
</feature>